<keyword evidence="7" id="KW-0479">Metal-binding</keyword>
<evidence type="ECO:0000259" key="14">
    <source>
        <dbReference type="Pfam" id="PF00694"/>
    </source>
</evidence>
<dbReference type="NCBIfam" id="TIGR01341">
    <property type="entry name" value="aconitase_1"/>
    <property type="match status" value="1"/>
</dbReference>
<sequence length="897" mass="97376">MTISVGHDSAGVRRTLTVGGQNYAYYSLPAAEAAGLGTFSRLPASLKVVLENLLRFEDGGFSVSLDDIRAFGDWVTNGGRTSREINYTPARVLMQDFTGVPAVVDLAAMRDGIKGLGGDAQKINPLNPVDLVIDHSVMIDEFGNPRAFQMNVDREYERNLERYQFLKWGQTAFNNFRVVPPGTGICHQVNLEYLAQVVWTDSDQNGEKVAYPDTLVGTDSHTTMVNGAAVLGWGVGGIEAEAAMLGQPVSMLIPEVVGFKLTGRMTEGTTATDLVLKVVQMLRKHGVVGKFVEFYGEGLDHLPLADRATIGNMAPEYGATCGFFPIDQETLRYLHMTGRDEERIALVEAYAKENGFWRGADYEPVYSSTLHLDMGDVVPAISGPKRPQDHTPLDEASDSFFKVVADYRKGAPAKEEVVVAGEDYTIGDGSVVIASITSCTNTSNPYVMIGAGLVARKARALGLNRKPWVKTSLAPGSQVVSAYLEAAGLQEDLDAIGFNLVGYGCTTCIGNSGPLQPEISEAIQSNDLVAVSVLSGNRNFEGRISPDVRANYLASPPLVVIYALAGDMDVDITKDPIAQTPDGKDVFLADLWPSQAEIAELVERTVTREAFQSKYADVFKGDHRWQAVEVSGGETYDWPPTSTYIQNPPYFTGMGREKGTIGNLLQARVLAVLGDMVTTDHISPAGSFKDTTPAGQYLVERQVPVREFNSYGSRRGNHEVMMRGTFANIRIRNEMLDGVEGGYTLGPNGDQVAIYDAAMEYQATNTPLVIFAGQEYGAGSSRDWAAKGTALLGVKAVIAESFERIHRSNLVGMGVIPFEFTEGMTRKDLNLKGDEKVSIGGLDTVTPRMLVPAIIEYADGTRRDLTLRCRIDTAVEIEYVENGGVLHYVLRNLAKAA</sequence>
<dbReference type="PROSITE" id="PS00450">
    <property type="entry name" value="ACONITASE_1"/>
    <property type="match status" value="1"/>
</dbReference>
<dbReference type="NCBIfam" id="NF006757">
    <property type="entry name" value="PRK09277.1"/>
    <property type="match status" value="1"/>
</dbReference>
<dbReference type="Gene3D" id="3.30.499.10">
    <property type="entry name" value="Aconitase, domain 3"/>
    <property type="match status" value="2"/>
</dbReference>
<evidence type="ECO:0000256" key="4">
    <source>
        <dbReference type="ARBA" id="ARBA00005026"/>
    </source>
</evidence>
<dbReference type="InterPro" id="IPR001030">
    <property type="entry name" value="Acoase/IPM_deHydtase_lsu_aba"/>
</dbReference>
<dbReference type="InterPro" id="IPR015931">
    <property type="entry name" value="Acnase/IPM_dHydase_lsu_aba_1/3"/>
</dbReference>
<comment type="pathway">
    <text evidence="3">Carbohydrate metabolism; tricarboxylic acid cycle; isocitrate from oxaloacetate: step 2/2.</text>
</comment>
<dbReference type="InterPro" id="IPR036008">
    <property type="entry name" value="Aconitase_4Fe-4S_dom"/>
</dbReference>
<evidence type="ECO:0000256" key="9">
    <source>
        <dbReference type="ARBA" id="ARBA00023014"/>
    </source>
</evidence>
<evidence type="ECO:0000256" key="2">
    <source>
        <dbReference type="ARBA" id="ARBA00001966"/>
    </source>
</evidence>
<dbReference type="EMBL" id="VDFU01000001">
    <property type="protein sequence ID" value="TNC52833.1"/>
    <property type="molecule type" value="Genomic_DNA"/>
</dbReference>
<protein>
    <recommendedName>
        <fullName evidence="12">Aconitate hydratase</fullName>
        <shortName evidence="12">Aconitase</shortName>
        <ecNumber evidence="12">4.2.1.3</ecNumber>
    </recommendedName>
</protein>
<comment type="caution">
    <text evidence="15">The sequence shown here is derived from an EMBL/GenBank/DDBJ whole genome shotgun (WGS) entry which is preliminary data.</text>
</comment>
<dbReference type="SUPFAM" id="SSF52016">
    <property type="entry name" value="LeuD/IlvD-like"/>
    <property type="match status" value="1"/>
</dbReference>
<evidence type="ECO:0000313" key="15">
    <source>
        <dbReference type="EMBL" id="TNC52833.1"/>
    </source>
</evidence>
<dbReference type="EC" id="4.2.1.3" evidence="12"/>
<dbReference type="UniPathway" id="UPA00223">
    <property type="reaction ID" value="UER00718"/>
</dbReference>
<reference evidence="15 16" key="1">
    <citation type="submission" date="2019-06" db="EMBL/GenBank/DDBJ databases">
        <title>YIM 131921 draft genome.</title>
        <authorList>
            <person name="Jiang L."/>
        </authorList>
    </citation>
    <scope>NUCLEOTIDE SEQUENCE [LARGE SCALE GENOMIC DNA]</scope>
    <source>
        <strain evidence="15 16">YIM 131921</strain>
    </source>
</reference>
<dbReference type="GO" id="GO:0003994">
    <property type="term" value="F:aconitate hydratase activity"/>
    <property type="evidence" value="ECO:0007669"/>
    <property type="project" value="UniProtKB-EC"/>
</dbReference>
<dbReference type="GO" id="GO:0047456">
    <property type="term" value="F:2-methylisocitrate dehydratase activity"/>
    <property type="evidence" value="ECO:0007669"/>
    <property type="project" value="UniProtKB-EC"/>
</dbReference>
<dbReference type="PROSITE" id="PS01244">
    <property type="entry name" value="ACONITASE_2"/>
    <property type="match status" value="1"/>
</dbReference>
<comment type="function">
    <text evidence="12">Catalyzes the isomerization of citrate to isocitrate via cis-aconitate.</text>
</comment>
<name>A0A5C4N566_9RHOB</name>
<evidence type="ECO:0000256" key="6">
    <source>
        <dbReference type="ARBA" id="ARBA00022485"/>
    </source>
</evidence>
<dbReference type="NCBIfam" id="NF009520">
    <property type="entry name" value="PRK12881.1"/>
    <property type="match status" value="1"/>
</dbReference>
<evidence type="ECO:0000256" key="3">
    <source>
        <dbReference type="ARBA" id="ARBA00004717"/>
    </source>
</evidence>
<evidence type="ECO:0000256" key="12">
    <source>
        <dbReference type="RuleBase" id="RU361275"/>
    </source>
</evidence>
<dbReference type="FunFam" id="3.20.19.10:FF:000001">
    <property type="entry name" value="Aconitate hydratase"/>
    <property type="match status" value="1"/>
</dbReference>
<dbReference type="PANTHER" id="PTHR11670">
    <property type="entry name" value="ACONITASE/IRON-RESPONSIVE ELEMENT FAMILY MEMBER"/>
    <property type="match status" value="1"/>
</dbReference>
<dbReference type="GO" id="GO:0046872">
    <property type="term" value="F:metal ion binding"/>
    <property type="evidence" value="ECO:0007669"/>
    <property type="project" value="UniProtKB-KW"/>
</dbReference>
<evidence type="ECO:0000256" key="8">
    <source>
        <dbReference type="ARBA" id="ARBA00023004"/>
    </source>
</evidence>
<dbReference type="RefSeq" id="WP_139074627.1">
    <property type="nucleotide sequence ID" value="NZ_VDFU01000001.1"/>
</dbReference>
<keyword evidence="9 12" id="KW-0411">Iron-sulfur</keyword>
<dbReference type="CDD" id="cd01580">
    <property type="entry name" value="AcnA_IRP_Swivel"/>
    <property type="match status" value="1"/>
</dbReference>
<keyword evidence="6 12" id="KW-0004">4Fe-4S</keyword>
<dbReference type="OrthoDB" id="9764318at2"/>
<feature type="domain" description="Aconitase/3-isopropylmalate dehydratase large subunit alpha/beta/alpha" evidence="13">
    <location>
        <begin position="82"/>
        <end position="566"/>
    </location>
</feature>
<dbReference type="InterPro" id="IPR018136">
    <property type="entry name" value="Aconitase_4Fe-4S_BS"/>
</dbReference>
<dbReference type="PRINTS" id="PR00415">
    <property type="entry name" value="ACONITASE"/>
</dbReference>
<evidence type="ECO:0000256" key="1">
    <source>
        <dbReference type="ARBA" id="ARBA00000118"/>
    </source>
</evidence>
<evidence type="ECO:0000256" key="7">
    <source>
        <dbReference type="ARBA" id="ARBA00022723"/>
    </source>
</evidence>
<evidence type="ECO:0000259" key="13">
    <source>
        <dbReference type="Pfam" id="PF00330"/>
    </source>
</evidence>
<dbReference type="GO" id="GO:0051539">
    <property type="term" value="F:4 iron, 4 sulfur cluster binding"/>
    <property type="evidence" value="ECO:0007669"/>
    <property type="project" value="UniProtKB-KW"/>
</dbReference>
<organism evidence="15 16">
    <name type="scientific">Rubellimicrobium rubrum</name>
    <dbReference type="NCBI Taxonomy" id="2585369"/>
    <lineage>
        <taxon>Bacteria</taxon>
        <taxon>Pseudomonadati</taxon>
        <taxon>Pseudomonadota</taxon>
        <taxon>Alphaproteobacteria</taxon>
        <taxon>Rhodobacterales</taxon>
        <taxon>Roseobacteraceae</taxon>
        <taxon>Rubellimicrobium</taxon>
    </lineage>
</organism>
<dbReference type="SUPFAM" id="SSF53732">
    <property type="entry name" value="Aconitase iron-sulfur domain"/>
    <property type="match status" value="1"/>
</dbReference>
<dbReference type="Pfam" id="PF00330">
    <property type="entry name" value="Aconitase"/>
    <property type="match status" value="1"/>
</dbReference>
<dbReference type="FunFam" id="3.30.499.10:FF:000002">
    <property type="entry name" value="Aconitate hydratase"/>
    <property type="match status" value="1"/>
</dbReference>
<keyword evidence="16" id="KW-1185">Reference proteome</keyword>
<keyword evidence="8 12" id="KW-0408">Iron</keyword>
<accession>A0A5C4N566</accession>
<dbReference type="InterPro" id="IPR044137">
    <property type="entry name" value="AcnA_IRP_Swivel"/>
</dbReference>
<proteinExistence type="inferred from homology"/>
<dbReference type="Proteomes" id="UP000305887">
    <property type="component" value="Unassembled WGS sequence"/>
</dbReference>
<evidence type="ECO:0000256" key="5">
    <source>
        <dbReference type="ARBA" id="ARBA00007185"/>
    </source>
</evidence>
<evidence type="ECO:0000256" key="10">
    <source>
        <dbReference type="ARBA" id="ARBA00023239"/>
    </source>
</evidence>
<dbReference type="Gene3D" id="6.10.190.10">
    <property type="match status" value="1"/>
</dbReference>
<comment type="catalytic activity">
    <reaction evidence="1">
        <text>(2S,3R)-3-hydroxybutane-1,2,3-tricarboxylate = 2-methyl-cis-aconitate + H2O</text>
        <dbReference type="Rhea" id="RHEA:17941"/>
        <dbReference type="ChEBI" id="CHEBI:15377"/>
        <dbReference type="ChEBI" id="CHEBI:57429"/>
        <dbReference type="ChEBI" id="CHEBI:57872"/>
        <dbReference type="EC" id="4.2.1.99"/>
    </reaction>
</comment>
<dbReference type="GO" id="GO:0006099">
    <property type="term" value="P:tricarboxylic acid cycle"/>
    <property type="evidence" value="ECO:0007669"/>
    <property type="project" value="UniProtKB-UniPathway"/>
</dbReference>
<dbReference type="Pfam" id="PF00694">
    <property type="entry name" value="Aconitase_C"/>
    <property type="match status" value="1"/>
</dbReference>
<keyword evidence="10 12" id="KW-0456">Lyase</keyword>
<dbReference type="Gene3D" id="3.20.19.10">
    <property type="entry name" value="Aconitase, domain 4"/>
    <property type="match status" value="1"/>
</dbReference>
<dbReference type="InterPro" id="IPR000573">
    <property type="entry name" value="AconitaseA/IPMdHydase_ssu_swvl"/>
</dbReference>
<comment type="catalytic activity">
    <reaction evidence="11 12">
        <text>citrate = D-threo-isocitrate</text>
        <dbReference type="Rhea" id="RHEA:10336"/>
        <dbReference type="ChEBI" id="CHEBI:15562"/>
        <dbReference type="ChEBI" id="CHEBI:16947"/>
        <dbReference type="EC" id="4.2.1.3"/>
    </reaction>
</comment>
<gene>
    <name evidence="15" type="primary">acnA</name>
    <name evidence="15" type="ORF">FHG66_00625</name>
</gene>
<comment type="similarity">
    <text evidence="5 12">Belongs to the aconitase/IPM isomerase family.</text>
</comment>
<dbReference type="AlphaFoldDB" id="A0A5C4N566"/>
<dbReference type="InterPro" id="IPR015928">
    <property type="entry name" value="Aconitase/3IPM_dehydase_swvl"/>
</dbReference>
<feature type="domain" description="Aconitase A/isopropylmalate dehydratase small subunit swivel" evidence="14">
    <location>
        <begin position="697"/>
        <end position="822"/>
    </location>
</feature>
<comment type="cofactor">
    <cofactor evidence="2">
        <name>[4Fe-4S] cluster</name>
        <dbReference type="ChEBI" id="CHEBI:49883"/>
    </cofactor>
</comment>
<dbReference type="InterPro" id="IPR006249">
    <property type="entry name" value="Aconitase/IRP2"/>
</dbReference>
<evidence type="ECO:0000256" key="11">
    <source>
        <dbReference type="ARBA" id="ARBA00023501"/>
    </source>
</evidence>
<dbReference type="CDD" id="cd01586">
    <property type="entry name" value="AcnA_IRP"/>
    <property type="match status" value="1"/>
</dbReference>
<comment type="pathway">
    <text evidence="4">Organic acid metabolism; propanoate degradation.</text>
</comment>
<evidence type="ECO:0000313" key="16">
    <source>
        <dbReference type="Proteomes" id="UP000305887"/>
    </source>
</evidence>